<evidence type="ECO:0000256" key="1">
    <source>
        <dbReference type="SAM" id="Phobius"/>
    </source>
</evidence>
<dbReference type="EMBL" id="UINC01163053">
    <property type="protein sequence ID" value="SVD63149.1"/>
    <property type="molecule type" value="Genomic_DNA"/>
</dbReference>
<organism evidence="2">
    <name type="scientific">marine metagenome</name>
    <dbReference type="NCBI Taxonomy" id="408172"/>
    <lineage>
        <taxon>unclassified sequences</taxon>
        <taxon>metagenomes</taxon>
        <taxon>ecological metagenomes</taxon>
    </lineage>
</organism>
<keyword evidence="1" id="KW-1133">Transmembrane helix</keyword>
<keyword evidence="1" id="KW-0812">Transmembrane</keyword>
<reference evidence="2" key="1">
    <citation type="submission" date="2018-05" db="EMBL/GenBank/DDBJ databases">
        <authorList>
            <person name="Lanie J.A."/>
            <person name="Ng W.-L."/>
            <person name="Kazmierczak K.M."/>
            <person name="Andrzejewski T.M."/>
            <person name="Davidsen T.M."/>
            <person name="Wayne K.J."/>
            <person name="Tettelin H."/>
            <person name="Glass J.I."/>
            <person name="Rusch D."/>
            <person name="Podicherti R."/>
            <person name="Tsui H.-C.T."/>
            <person name="Winkler M.E."/>
        </authorList>
    </citation>
    <scope>NUCLEOTIDE SEQUENCE</scope>
</reference>
<sequence length="75" mass="8790">MNFMQIPWLEDRMDQLKDYLEDHLWESIWKFVLLCTCGLFALLSVLVTVGGALDVRKLLRRLREREASGEFDSGD</sequence>
<protein>
    <submittedName>
        <fullName evidence="2">Uncharacterized protein</fullName>
    </submittedName>
</protein>
<feature type="transmembrane region" description="Helical" evidence="1">
    <location>
        <begin position="28"/>
        <end position="53"/>
    </location>
</feature>
<dbReference type="AlphaFoldDB" id="A0A382WX05"/>
<evidence type="ECO:0000313" key="2">
    <source>
        <dbReference type="EMBL" id="SVD63149.1"/>
    </source>
</evidence>
<keyword evidence="1" id="KW-0472">Membrane</keyword>
<proteinExistence type="predicted"/>
<accession>A0A382WX05</accession>
<gene>
    <name evidence="2" type="ORF">METZ01_LOCUS416003</name>
</gene>
<name>A0A382WX05_9ZZZZ</name>